<evidence type="ECO:0000313" key="1">
    <source>
        <dbReference type="EMBL" id="CUN05053.1"/>
    </source>
</evidence>
<evidence type="ECO:0000313" key="13">
    <source>
        <dbReference type="Proteomes" id="UP000472916"/>
    </source>
</evidence>
<dbReference type="EMBL" id="JAAIOD010000003">
    <property type="protein sequence ID" value="NSE57106.1"/>
    <property type="molecule type" value="Genomic_DNA"/>
</dbReference>
<dbReference type="Proteomes" id="UP000095439">
    <property type="component" value="Unassembled WGS sequence"/>
</dbReference>
<reference evidence="7" key="4">
    <citation type="submission" date="2020-02" db="EMBL/GenBank/DDBJ databases">
        <authorList>
            <person name="Littmann E."/>
            <person name="Sorbara M."/>
        </authorList>
    </citation>
    <scope>NUCLEOTIDE SEQUENCE</scope>
    <source>
        <strain evidence="7">MSK.10.16</strain>
    </source>
</reference>
<dbReference type="EMBL" id="CYXO01000009">
    <property type="protein sequence ID" value="CUN05053.1"/>
    <property type="molecule type" value="Genomic_DNA"/>
</dbReference>
<reference evidence="7" key="3">
    <citation type="journal article" date="2020" name="Cell Host Microbe">
        <title>Functional and Genomic Variation between Human-Derived Isolates of Lachnospiraceae Reveals Inter- and Intra-Species Diversity.</title>
        <authorList>
            <person name="Sorbara M.T."/>
            <person name="Littmann E.R."/>
            <person name="Fontana E."/>
            <person name="Moody T.U."/>
            <person name="Kohout C.E."/>
            <person name="Gjonbalaj M."/>
            <person name="Eaton V."/>
            <person name="Seok R."/>
            <person name="Leiner I.M."/>
            <person name="Pamer E.G."/>
        </authorList>
    </citation>
    <scope>NUCLEOTIDE SEQUENCE</scope>
    <source>
        <strain evidence="7">MSK.10.16</strain>
    </source>
</reference>
<dbReference type="RefSeq" id="WP_022416113.1">
    <property type="nucleotide sequence ID" value="NZ_CABIWY010000009.1"/>
</dbReference>
<proteinExistence type="predicted"/>
<dbReference type="EMBL" id="CYYY01000009">
    <property type="protein sequence ID" value="CUO01499.1"/>
    <property type="molecule type" value="Genomic_DNA"/>
</dbReference>
<dbReference type="Proteomes" id="UP000095597">
    <property type="component" value="Unassembled WGS sequence"/>
</dbReference>
<evidence type="ECO:0000313" key="6">
    <source>
        <dbReference type="EMBL" id="MZK40609.1"/>
    </source>
</evidence>
<reference evidence="11 12" key="2">
    <citation type="journal article" date="2019" name="Nat. Med.">
        <title>A library of human gut bacterial isolates paired with longitudinal multiomics data enables mechanistic microbiome research.</title>
        <authorList>
            <person name="Poyet M."/>
            <person name="Groussin M."/>
            <person name="Gibbons S.M."/>
            <person name="Avila-Pacheco J."/>
            <person name="Jiang X."/>
            <person name="Kearney S.M."/>
            <person name="Perrotta A.R."/>
            <person name="Berdy B."/>
            <person name="Zhao S."/>
            <person name="Lieberman T.D."/>
            <person name="Swanson P.K."/>
            <person name="Smith M."/>
            <person name="Roesemann S."/>
            <person name="Alexander J.E."/>
            <person name="Rich S.A."/>
            <person name="Livny J."/>
            <person name="Vlamakis H."/>
            <person name="Clish C."/>
            <person name="Bullock K."/>
            <person name="Deik A."/>
            <person name="Scott J."/>
            <person name="Pierce K.A."/>
            <person name="Xavier R.J."/>
            <person name="Alm E.J."/>
        </authorList>
    </citation>
    <scope>NUCLEOTIDE SEQUENCE [LARGE SCALE GENOMIC DNA]</scope>
    <source>
        <strain evidence="4 12">BIOML-A1</strain>
        <strain evidence="6 13">BIOML-A6</strain>
        <strain evidence="5 11">BIOML-A7</strain>
    </source>
</reference>
<evidence type="ECO:0000313" key="9">
    <source>
        <dbReference type="Proteomes" id="UP000095439"/>
    </source>
</evidence>
<dbReference type="EMBL" id="WWSB01000002">
    <property type="protein sequence ID" value="MZK17120.1"/>
    <property type="molecule type" value="Genomic_DNA"/>
</dbReference>
<dbReference type="EMBL" id="WWSH01000004">
    <property type="protein sequence ID" value="MZK09894.1"/>
    <property type="molecule type" value="Genomic_DNA"/>
</dbReference>
<protein>
    <recommendedName>
        <fullName evidence="14">Tetratricopeptide repeat protein</fullName>
    </recommendedName>
</protein>
<dbReference type="OrthoDB" id="1985593at2"/>
<evidence type="ECO:0000313" key="10">
    <source>
        <dbReference type="Proteomes" id="UP000095597"/>
    </source>
</evidence>
<evidence type="ECO:0000313" key="11">
    <source>
        <dbReference type="Proteomes" id="UP000446719"/>
    </source>
</evidence>
<accession>A0A174ETP8</accession>
<organism evidence="6 13">
    <name type="scientific">Dorea longicatena</name>
    <dbReference type="NCBI Taxonomy" id="88431"/>
    <lineage>
        <taxon>Bacteria</taxon>
        <taxon>Bacillati</taxon>
        <taxon>Bacillota</taxon>
        <taxon>Clostridia</taxon>
        <taxon>Lachnospirales</taxon>
        <taxon>Lachnospiraceae</taxon>
        <taxon>Dorea</taxon>
    </lineage>
</organism>
<dbReference type="Proteomes" id="UP000449249">
    <property type="component" value="Unassembled WGS sequence"/>
</dbReference>
<sequence>MLKKKLRGKSKFLRKMNELMEIYSRNQDTAFAYRELLGLEPLIKYEGERAMFDLNRASLLYDMERYREAENVLRRIPSINPTFDAMCESLRFKILDAK</sequence>
<dbReference type="Proteomes" id="UP000472916">
    <property type="component" value="Unassembled WGS sequence"/>
</dbReference>
<dbReference type="AlphaFoldDB" id="A0A174ETP8"/>
<reference evidence="8 9" key="1">
    <citation type="submission" date="2015-09" db="EMBL/GenBank/DDBJ databases">
        <authorList>
            <consortium name="Pathogen Informatics"/>
        </authorList>
    </citation>
    <scope>NUCLEOTIDE SEQUENCE [LARGE SCALE GENOMIC DNA]</scope>
    <source>
        <strain evidence="2 8">2789STDY5608851</strain>
        <strain evidence="3 9">2789STDY5608866</strain>
        <strain evidence="1 10">2789STDY5834961</strain>
    </source>
</reference>
<dbReference type="Proteomes" id="UP000095380">
    <property type="component" value="Unassembled WGS sequence"/>
</dbReference>
<evidence type="ECO:0000313" key="4">
    <source>
        <dbReference type="EMBL" id="MZK09894.1"/>
    </source>
</evidence>
<evidence type="ECO:0000313" key="5">
    <source>
        <dbReference type="EMBL" id="MZK17120.1"/>
    </source>
</evidence>
<evidence type="ECO:0000313" key="7">
    <source>
        <dbReference type="EMBL" id="NSE57106.1"/>
    </source>
</evidence>
<evidence type="ECO:0000313" key="8">
    <source>
        <dbReference type="Proteomes" id="UP000095380"/>
    </source>
</evidence>
<dbReference type="InterPro" id="IPR011990">
    <property type="entry name" value="TPR-like_helical_dom_sf"/>
</dbReference>
<dbReference type="Proteomes" id="UP000724058">
    <property type="component" value="Unassembled WGS sequence"/>
</dbReference>
<dbReference type="Proteomes" id="UP000446719">
    <property type="component" value="Unassembled WGS sequence"/>
</dbReference>
<dbReference type="SUPFAM" id="SSF48452">
    <property type="entry name" value="TPR-like"/>
    <property type="match status" value="1"/>
</dbReference>
<evidence type="ECO:0000313" key="2">
    <source>
        <dbReference type="EMBL" id="CUN65643.1"/>
    </source>
</evidence>
<dbReference type="EMBL" id="CYYM01000002">
    <property type="protein sequence ID" value="CUN65643.1"/>
    <property type="molecule type" value="Genomic_DNA"/>
</dbReference>
<gene>
    <name evidence="2" type="ORF">ERS852408_00725</name>
    <name evidence="3" type="ORF">ERS852423_02039</name>
    <name evidence="1" type="ORF">ERS852573_01704</name>
    <name evidence="7" type="ORF">G4332_03070</name>
    <name evidence="6" type="ORF">GT528_02540</name>
    <name evidence="5" type="ORF">GT565_03065</name>
    <name evidence="4" type="ORF">GT576_05995</name>
</gene>
<name>A0A174ETP8_9FIRM</name>
<dbReference type="EMBL" id="WWSC01000002">
    <property type="protein sequence ID" value="MZK40609.1"/>
    <property type="molecule type" value="Genomic_DNA"/>
</dbReference>
<evidence type="ECO:0008006" key="14">
    <source>
        <dbReference type="Google" id="ProtNLM"/>
    </source>
</evidence>
<evidence type="ECO:0000313" key="3">
    <source>
        <dbReference type="EMBL" id="CUO01499.1"/>
    </source>
</evidence>
<evidence type="ECO:0000313" key="12">
    <source>
        <dbReference type="Proteomes" id="UP000449249"/>
    </source>
</evidence>